<evidence type="ECO:0000259" key="10">
    <source>
        <dbReference type="PROSITE" id="PS50157"/>
    </source>
</evidence>
<dbReference type="InterPro" id="IPR045320">
    <property type="entry name" value="JAGGED/SL1-like"/>
</dbReference>
<evidence type="ECO:0000256" key="2">
    <source>
        <dbReference type="ARBA" id="ARBA00022473"/>
    </source>
</evidence>
<evidence type="ECO:0000313" key="12">
    <source>
        <dbReference type="Proteomes" id="UP001604277"/>
    </source>
</evidence>
<dbReference type="GO" id="GO:0048653">
    <property type="term" value="P:anther development"/>
    <property type="evidence" value="ECO:0007669"/>
    <property type="project" value="UniProtKB-ARBA"/>
</dbReference>
<evidence type="ECO:0000256" key="1">
    <source>
        <dbReference type="ARBA" id="ARBA00004123"/>
    </source>
</evidence>
<protein>
    <submittedName>
        <fullName evidence="11">Zinc finger protein JAGGED-like</fullName>
    </submittedName>
</protein>
<dbReference type="Proteomes" id="UP001604277">
    <property type="component" value="Unassembled WGS sequence"/>
</dbReference>
<dbReference type="InterPro" id="IPR036236">
    <property type="entry name" value="Znf_C2H2_sf"/>
</dbReference>
<dbReference type="PROSITE" id="PS50157">
    <property type="entry name" value="ZINC_FINGER_C2H2_2"/>
    <property type="match status" value="1"/>
</dbReference>
<keyword evidence="4 8" id="KW-0863">Zinc-finger</keyword>
<dbReference type="FunFam" id="3.30.160.60:FF:002425">
    <property type="entry name" value="Zinc finger protein STAMENLESS 1"/>
    <property type="match status" value="1"/>
</dbReference>
<sequence>MPKSLQHVSAPSYAPLPPISSSSLYVVARSTDRINARKAKSSKKKSTLLIPDLTYHNNQITLHSRCEGLTKSYEGEVQYNSRRKNWKTKTRSEGNPLDLNNLPEDYFKDGKQVLEDSSSSSGYRKKKSSTTDEKDECGKVYECRFCSVKFCKSQALGGHMNRHRQERETETLNKARHLVFTSDLAPGAHHLGYVSSGQPIPHGNCYRTGNIMGDPTVPFRSIYPTRMFSGSIPAQYPGPLVNDYFVAGNVLSGNSRYSNSKSSYSPAPQGSNFTCVGAPVGHGFPNGNESCSRGQDGVDDVRDMSLHNQEEGLDWDRR</sequence>
<dbReference type="GO" id="GO:0030154">
    <property type="term" value="P:cell differentiation"/>
    <property type="evidence" value="ECO:0007669"/>
    <property type="project" value="UniProtKB-KW"/>
</dbReference>
<dbReference type="SUPFAM" id="SSF57667">
    <property type="entry name" value="beta-beta-alpha zinc fingers"/>
    <property type="match status" value="1"/>
</dbReference>
<dbReference type="PANTHER" id="PTHR45730">
    <property type="entry name" value="ZINC FINGER PROTEIN JAGGED"/>
    <property type="match status" value="1"/>
</dbReference>
<name>A0ABD1XAK2_9LAMI</name>
<dbReference type="AlphaFoldDB" id="A0ABD1XAK2"/>
<evidence type="ECO:0000256" key="8">
    <source>
        <dbReference type="PROSITE-ProRule" id="PRU00042"/>
    </source>
</evidence>
<keyword evidence="5" id="KW-0221">Differentiation</keyword>
<feature type="compositionally biased region" description="Basic and acidic residues" evidence="9">
    <location>
        <begin position="299"/>
        <end position="318"/>
    </location>
</feature>
<organism evidence="11 12">
    <name type="scientific">Forsythia ovata</name>
    <dbReference type="NCBI Taxonomy" id="205694"/>
    <lineage>
        <taxon>Eukaryota</taxon>
        <taxon>Viridiplantae</taxon>
        <taxon>Streptophyta</taxon>
        <taxon>Embryophyta</taxon>
        <taxon>Tracheophyta</taxon>
        <taxon>Spermatophyta</taxon>
        <taxon>Magnoliopsida</taxon>
        <taxon>eudicotyledons</taxon>
        <taxon>Gunneridae</taxon>
        <taxon>Pentapetalae</taxon>
        <taxon>asterids</taxon>
        <taxon>lamiids</taxon>
        <taxon>Lamiales</taxon>
        <taxon>Oleaceae</taxon>
        <taxon>Forsythieae</taxon>
        <taxon>Forsythia</taxon>
    </lineage>
</organism>
<gene>
    <name evidence="11" type="ORF">Fot_03741</name>
</gene>
<dbReference type="GO" id="GO:0048440">
    <property type="term" value="P:carpel development"/>
    <property type="evidence" value="ECO:0007669"/>
    <property type="project" value="UniProtKB-ARBA"/>
</dbReference>
<evidence type="ECO:0000256" key="6">
    <source>
        <dbReference type="ARBA" id="ARBA00022833"/>
    </source>
</evidence>
<keyword evidence="6" id="KW-0862">Zinc</keyword>
<evidence type="ECO:0000256" key="9">
    <source>
        <dbReference type="SAM" id="MobiDB-lite"/>
    </source>
</evidence>
<dbReference type="Gene3D" id="3.30.160.60">
    <property type="entry name" value="Classic Zinc Finger"/>
    <property type="match status" value="1"/>
</dbReference>
<evidence type="ECO:0000256" key="7">
    <source>
        <dbReference type="ARBA" id="ARBA00023242"/>
    </source>
</evidence>
<reference evidence="12" key="1">
    <citation type="submission" date="2024-07" db="EMBL/GenBank/DDBJ databases">
        <title>Two chromosome-level genome assemblies of Korean endemic species Abeliophyllum distichum and Forsythia ovata (Oleaceae).</title>
        <authorList>
            <person name="Jang H."/>
        </authorList>
    </citation>
    <scope>NUCLEOTIDE SEQUENCE [LARGE SCALE GENOMIC DNA]</scope>
</reference>
<accession>A0ABD1XAK2</accession>
<dbReference type="InterPro" id="IPR013087">
    <property type="entry name" value="Znf_C2H2_type"/>
</dbReference>
<evidence type="ECO:0000256" key="5">
    <source>
        <dbReference type="ARBA" id="ARBA00022782"/>
    </source>
</evidence>
<dbReference type="GO" id="GO:0008270">
    <property type="term" value="F:zinc ion binding"/>
    <property type="evidence" value="ECO:0007669"/>
    <property type="project" value="UniProtKB-KW"/>
</dbReference>
<proteinExistence type="predicted"/>
<feature type="region of interest" description="Disordered" evidence="9">
    <location>
        <begin position="286"/>
        <end position="318"/>
    </location>
</feature>
<evidence type="ECO:0000256" key="3">
    <source>
        <dbReference type="ARBA" id="ARBA00022723"/>
    </source>
</evidence>
<dbReference type="EMBL" id="JBFOLJ010000001">
    <property type="protein sequence ID" value="KAL2559002.1"/>
    <property type="molecule type" value="Genomic_DNA"/>
</dbReference>
<feature type="domain" description="C2H2-type" evidence="10">
    <location>
        <begin position="141"/>
        <end position="168"/>
    </location>
</feature>
<dbReference type="PANTHER" id="PTHR45730:SF32">
    <property type="entry name" value="ZINC FINGER PROTEIN JAGGED"/>
    <property type="match status" value="1"/>
</dbReference>
<evidence type="ECO:0000313" key="11">
    <source>
        <dbReference type="EMBL" id="KAL2559002.1"/>
    </source>
</evidence>
<comment type="subcellular location">
    <subcellularLocation>
        <location evidence="1">Nucleus</location>
    </subcellularLocation>
</comment>
<dbReference type="GO" id="GO:0005634">
    <property type="term" value="C:nucleus"/>
    <property type="evidence" value="ECO:0007669"/>
    <property type="project" value="UniProtKB-SubCell"/>
</dbReference>
<keyword evidence="12" id="KW-1185">Reference proteome</keyword>
<keyword evidence="3" id="KW-0479">Metal-binding</keyword>
<keyword evidence="7" id="KW-0539">Nucleus</keyword>
<dbReference type="PROSITE" id="PS00028">
    <property type="entry name" value="ZINC_FINGER_C2H2_1"/>
    <property type="match status" value="1"/>
</dbReference>
<feature type="region of interest" description="Disordered" evidence="9">
    <location>
        <begin position="84"/>
        <end position="104"/>
    </location>
</feature>
<keyword evidence="2" id="KW-0217">Developmental protein</keyword>
<evidence type="ECO:0000256" key="4">
    <source>
        <dbReference type="ARBA" id="ARBA00022771"/>
    </source>
</evidence>
<comment type="caution">
    <text evidence="11">The sequence shown here is derived from an EMBL/GenBank/DDBJ whole genome shotgun (WGS) entry which is preliminary data.</text>
</comment>